<evidence type="ECO:0000313" key="3">
    <source>
        <dbReference type="Proteomes" id="UP000801492"/>
    </source>
</evidence>
<keyword evidence="3" id="KW-1185">Reference proteome</keyword>
<gene>
    <name evidence="2" type="ORF">ILUMI_16868</name>
</gene>
<evidence type="ECO:0000313" key="2">
    <source>
        <dbReference type="EMBL" id="KAF2889305.1"/>
    </source>
</evidence>
<sequence>GLKQPPSVSTANNLLKDFCDEDSYLEDSDVDSEDEDLDLDRQIVYQDGS</sequence>
<feature type="non-terminal residue" evidence="2">
    <location>
        <position position="1"/>
    </location>
</feature>
<dbReference type="EMBL" id="VTPC01068382">
    <property type="protein sequence ID" value="KAF2889305.1"/>
    <property type="molecule type" value="Genomic_DNA"/>
</dbReference>
<dbReference type="Proteomes" id="UP000801492">
    <property type="component" value="Unassembled WGS sequence"/>
</dbReference>
<protein>
    <submittedName>
        <fullName evidence="2">Uncharacterized protein</fullName>
    </submittedName>
</protein>
<organism evidence="2 3">
    <name type="scientific">Ignelater luminosus</name>
    <name type="common">Cucubano</name>
    <name type="synonym">Pyrophorus luminosus</name>
    <dbReference type="NCBI Taxonomy" id="2038154"/>
    <lineage>
        <taxon>Eukaryota</taxon>
        <taxon>Metazoa</taxon>
        <taxon>Ecdysozoa</taxon>
        <taxon>Arthropoda</taxon>
        <taxon>Hexapoda</taxon>
        <taxon>Insecta</taxon>
        <taxon>Pterygota</taxon>
        <taxon>Neoptera</taxon>
        <taxon>Endopterygota</taxon>
        <taxon>Coleoptera</taxon>
        <taxon>Polyphaga</taxon>
        <taxon>Elateriformia</taxon>
        <taxon>Elateroidea</taxon>
        <taxon>Elateridae</taxon>
        <taxon>Agrypninae</taxon>
        <taxon>Pyrophorini</taxon>
        <taxon>Ignelater</taxon>
    </lineage>
</organism>
<reference evidence="2" key="1">
    <citation type="submission" date="2019-08" db="EMBL/GenBank/DDBJ databases">
        <title>The genome of the North American firefly Photinus pyralis.</title>
        <authorList>
            <consortium name="Photinus pyralis genome working group"/>
            <person name="Fallon T.R."/>
            <person name="Sander Lower S.E."/>
            <person name="Weng J.-K."/>
        </authorList>
    </citation>
    <scope>NUCLEOTIDE SEQUENCE</scope>
    <source>
        <strain evidence="2">TRF0915ILg1</strain>
        <tissue evidence="2">Whole body</tissue>
    </source>
</reference>
<comment type="caution">
    <text evidence="2">The sequence shown here is derived from an EMBL/GenBank/DDBJ whole genome shotgun (WGS) entry which is preliminary data.</text>
</comment>
<evidence type="ECO:0000256" key="1">
    <source>
        <dbReference type="SAM" id="MobiDB-lite"/>
    </source>
</evidence>
<accession>A0A8K0G2F7</accession>
<name>A0A8K0G2F7_IGNLU</name>
<proteinExistence type="predicted"/>
<feature type="region of interest" description="Disordered" evidence="1">
    <location>
        <begin position="25"/>
        <end position="49"/>
    </location>
</feature>
<dbReference type="AlphaFoldDB" id="A0A8K0G2F7"/>
<feature type="compositionally biased region" description="Acidic residues" evidence="1">
    <location>
        <begin position="25"/>
        <end position="38"/>
    </location>
</feature>